<organism evidence="9 10">
    <name type="scientific">Astathelohania contejeani</name>
    <dbReference type="NCBI Taxonomy" id="164912"/>
    <lineage>
        <taxon>Eukaryota</taxon>
        <taxon>Fungi</taxon>
        <taxon>Fungi incertae sedis</taxon>
        <taxon>Microsporidia</taxon>
        <taxon>Astathelohaniidae</taxon>
        <taxon>Astathelohania</taxon>
    </lineage>
</organism>
<evidence type="ECO:0000259" key="8">
    <source>
        <dbReference type="PROSITE" id="PS50011"/>
    </source>
</evidence>
<keyword evidence="1 7" id="KW-0723">Serine/threonine-protein kinase</keyword>
<accession>A0ABQ7HYS8</accession>
<dbReference type="InterPro" id="IPR000719">
    <property type="entry name" value="Prot_kinase_dom"/>
</dbReference>
<proteinExistence type="inferred from homology"/>
<dbReference type="SUPFAM" id="SSF56112">
    <property type="entry name" value="Protein kinase-like (PK-like)"/>
    <property type="match status" value="1"/>
</dbReference>
<reference evidence="9 10" key="1">
    <citation type="submission" date="2019-01" db="EMBL/GenBank/DDBJ databases">
        <title>Genomes sequencing and comparative genomics of infectious freshwater microsporidia, Cucumispora dikerogammari and Thelohania contejeani.</title>
        <authorList>
            <person name="Cormier A."/>
            <person name="Giraud I."/>
            <person name="Wattier R."/>
            <person name="Teixeira M."/>
            <person name="Grandjean F."/>
            <person name="Rigaud T."/>
            <person name="Cordaux R."/>
        </authorList>
    </citation>
    <scope>NUCLEOTIDE SEQUENCE [LARGE SCALE GENOMIC DNA]</scope>
    <source>
        <strain evidence="9">T1</strain>
        <tissue evidence="9">Spores</tissue>
    </source>
</reference>
<keyword evidence="5 6" id="KW-0067">ATP-binding</keyword>
<evidence type="ECO:0000256" key="3">
    <source>
        <dbReference type="ARBA" id="ARBA00022741"/>
    </source>
</evidence>
<feature type="binding site" evidence="6">
    <location>
        <position position="71"/>
    </location>
    <ligand>
        <name>ATP</name>
        <dbReference type="ChEBI" id="CHEBI:30616"/>
    </ligand>
</feature>
<name>A0ABQ7HYS8_9MICR</name>
<dbReference type="Gene3D" id="3.30.200.20">
    <property type="entry name" value="Phosphorylase Kinase, domain 1"/>
    <property type="match status" value="1"/>
</dbReference>
<dbReference type="PROSITE" id="PS00108">
    <property type="entry name" value="PROTEIN_KINASE_ST"/>
    <property type="match status" value="1"/>
</dbReference>
<dbReference type="SMART" id="SM00220">
    <property type="entry name" value="S_TKc"/>
    <property type="match status" value="1"/>
</dbReference>
<evidence type="ECO:0000256" key="5">
    <source>
        <dbReference type="ARBA" id="ARBA00022840"/>
    </source>
</evidence>
<comment type="similarity">
    <text evidence="7">Belongs to the protein kinase superfamily.</text>
</comment>
<dbReference type="InterPro" id="IPR008271">
    <property type="entry name" value="Ser/Thr_kinase_AS"/>
</dbReference>
<dbReference type="InterPro" id="IPR050494">
    <property type="entry name" value="Ser_Thr_dual-spec_kinase"/>
</dbReference>
<dbReference type="Pfam" id="PF00069">
    <property type="entry name" value="Pkinase"/>
    <property type="match status" value="1"/>
</dbReference>
<keyword evidence="4 9" id="KW-0418">Kinase</keyword>
<dbReference type="GO" id="GO:0016301">
    <property type="term" value="F:kinase activity"/>
    <property type="evidence" value="ECO:0007669"/>
    <property type="project" value="UniProtKB-KW"/>
</dbReference>
<comment type="caution">
    <text evidence="9">The sequence shown here is derived from an EMBL/GenBank/DDBJ whole genome shotgun (WGS) entry which is preliminary data.</text>
</comment>
<keyword evidence="10" id="KW-1185">Reference proteome</keyword>
<dbReference type="InterPro" id="IPR011009">
    <property type="entry name" value="Kinase-like_dom_sf"/>
</dbReference>
<dbReference type="PANTHER" id="PTHR24058:SF17">
    <property type="entry name" value="HOMEODOMAIN INTERACTING PROTEIN KINASE, ISOFORM D"/>
    <property type="match status" value="1"/>
</dbReference>
<dbReference type="PROSITE" id="PS50011">
    <property type="entry name" value="PROTEIN_KINASE_DOM"/>
    <property type="match status" value="1"/>
</dbReference>
<evidence type="ECO:0000256" key="7">
    <source>
        <dbReference type="RuleBase" id="RU000304"/>
    </source>
</evidence>
<dbReference type="InterPro" id="IPR017441">
    <property type="entry name" value="Protein_kinase_ATP_BS"/>
</dbReference>
<evidence type="ECO:0000313" key="10">
    <source>
        <dbReference type="Proteomes" id="UP001516464"/>
    </source>
</evidence>
<dbReference type="PROSITE" id="PS00107">
    <property type="entry name" value="PROTEIN_KINASE_ATP"/>
    <property type="match status" value="1"/>
</dbReference>
<feature type="domain" description="Protein kinase" evidence="8">
    <location>
        <begin position="42"/>
        <end position="333"/>
    </location>
</feature>
<protein>
    <submittedName>
        <fullName evidence="9">Dual specificity protein kinase YAK1 like protein</fullName>
    </submittedName>
</protein>
<evidence type="ECO:0000256" key="2">
    <source>
        <dbReference type="ARBA" id="ARBA00022679"/>
    </source>
</evidence>
<dbReference type="EMBL" id="SBIQ01000107">
    <property type="protein sequence ID" value="KAF7683268.1"/>
    <property type="molecule type" value="Genomic_DNA"/>
</dbReference>
<keyword evidence="2" id="KW-0808">Transferase</keyword>
<dbReference type="PANTHER" id="PTHR24058">
    <property type="entry name" value="DUAL SPECIFICITY PROTEIN KINASE"/>
    <property type="match status" value="1"/>
</dbReference>
<dbReference type="Proteomes" id="UP001516464">
    <property type="component" value="Unassembled WGS sequence"/>
</dbReference>
<evidence type="ECO:0000256" key="1">
    <source>
        <dbReference type="ARBA" id="ARBA00022527"/>
    </source>
</evidence>
<sequence>MKKNIYLTNPAKGVSNNGCDNVDKDLIVREGDILTKTSTKAYKVVCAIGNGTYGQVFRCIDIQKGTLVAVKVIKNTPAYFAHGMMEVTILNRILMDNYIEHLIEMKDNFIYKNHLCIVQECLGINLFEFIKDNNFVGFDHAIVKRILSQILAGLEALNKMGITHCDIKPENILLVNNETLKIKIIDFSSAVYQHGQKHFYIQSRYYRAPEVLLEFSFSSSIDIWSLGCIAYELFVGYPLFPGKNSEDQMYKIFSLLGAPPTFMMECSRIGKTLKNVNFEDQFEMRMDKFKHLIFSKSKNNILNELFLDFLLSILVINPFKRKSLYDSLKHPYFAVSSEIETEQATNSSKDVEEYIRNQPNPNPQEIVGYRRRTVHSMSNMCDGVKKEGRKKSVFDIKENLDEENG</sequence>
<gene>
    <name evidence="9" type="primary">YAK1</name>
    <name evidence="9" type="ORF">TCON_1520</name>
</gene>
<evidence type="ECO:0000313" key="9">
    <source>
        <dbReference type="EMBL" id="KAF7683268.1"/>
    </source>
</evidence>
<evidence type="ECO:0000256" key="6">
    <source>
        <dbReference type="PROSITE-ProRule" id="PRU10141"/>
    </source>
</evidence>
<keyword evidence="3 6" id="KW-0547">Nucleotide-binding</keyword>
<evidence type="ECO:0000256" key="4">
    <source>
        <dbReference type="ARBA" id="ARBA00022777"/>
    </source>
</evidence>
<dbReference type="Gene3D" id="1.10.510.10">
    <property type="entry name" value="Transferase(Phosphotransferase) domain 1"/>
    <property type="match status" value="1"/>
</dbReference>